<protein>
    <recommendedName>
        <fullName evidence="3">CBM-cenC domain-containing protein</fullName>
    </recommendedName>
</protein>
<proteinExistence type="predicted"/>
<dbReference type="RefSeq" id="WP_300953833.1">
    <property type="nucleotide sequence ID" value="NZ_JAUHJQ010000008.1"/>
</dbReference>
<organism evidence="1 2">
    <name type="scientific">Nocardioides oceani</name>
    <dbReference type="NCBI Taxonomy" id="3058369"/>
    <lineage>
        <taxon>Bacteria</taxon>
        <taxon>Bacillati</taxon>
        <taxon>Actinomycetota</taxon>
        <taxon>Actinomycetes</taxon>
        <taxon>Propionibacteriales</taxon>
        <taxon>Nocardioidaceae</taxon>
        <taxon>Nocardioides</taxon>
    </lineage>
</organism>
<dbReference type="EMBL" id="JAUHJQ010000008">
    <property type="protein sequence ID" value="MDN4174739.1"/>
    <property type="molecule type" value="Genomic_DNA"/>
</dbReference>
<dbReference type="Gene3D" id="2.60.120.260">
    <property type="entry name" value="Galactose-binding domain-like"/>
    <property type="match status" value="1"/>
</dbReference>
<gene>
    <name evidence="1" type="ORF">QWY28_17390</name>
</gene>
<sequence length="589" mass="63579">MKPLVAPPRDHLDIADVRRLLTADAVTITSGLELLDTSNQVIGDISDDLVGGSVSWDNRAAVHGTCRLSIQRELAWGRDRVRPYMTLDDGRTNARFNLGVFVLMTPDEERGEEPITYEVTGYDLLSLLQTGPADTYVVDPNPGADLMVNGSFEADAAGWDSNPAFGAYVPATWAWSSTHVDTGTGSLVATWPDAPGTQQSWVNTYLTGFIVGKTYRLRARVWNPATGPSKLRIDIAFRSASQWQNVARDQWVTLEYLWTATAPDVFVGVAAGGTTAGQQTWVDSYTVIPLSTTYFDAARAILDAAGIGSQLLVDGTLQNVLLPATKVWALINPNPTWLRMLHDLFAEIGYSAPWMDENGNVRTEPHRELVDRPVEWHLDTSDERTNLVGDKRTLTREAGGGANAFRFVRTNMDTTPVEGDGIYTPPPNQTDGLSSIDALGRVVRKTVPLDAADQAALVAQGDRIVAEAKAATRTIRLTIDPLPVMDQDDVFQYTDAGTTEKVMAASWTINLDGSPGALQLGGAPRSPLDPVEAQAKATVTSAAPLRVVIDGATQPSFANALDASSYAVGQRVTVTVRNPLPPLVQGVET</sequence>
<name>A0ABT8FJ78_9ACTN</name>
<dbReference type="Proteomes" id="UP001168620">
    <property type="component" value="Unassembled WGS sequence"/>
</dbReference>
<comment type="caution">
    <text evidence="1">The sequence shown here is derived from an EMBL/GenBank/DDBJ whole genome shotgun (WGS) entry which is preliminary data.</text>
</comment>
<evidence type="ECO:0008006" key="3">
    <source>
        <dbReference type="Google" id="ProtNLM"/>
    </source>
</evidence>
<accession>A0ABT8FJ78</accession>
<evidence type="ECO:0000313" key="2">
    <source>
        <dbReference type="Proteomes" id="UP001168620"/>
    </source>
</evidence>
<evidence type="ECO:0000313" key="1">
    <source>
        <dbReference type="EMBL" id="MDN4174739.1"/>
    </source>
</evidence>
<keyword evidence="2" id="KW-1185">Reference proteome</keyword>
<reference evidence="1" key="1">
    <citation type="submission" date="2023-06" db="EMBL/GenBank/DDBJ databases">
        <title>Draft genome sequence of Nocardioides sp. SOB77.</title>
        <authorList>
            <person name="Zhang G."/>
        </authorList>
    </citation>
    <scope>NUCLEOTIDE SEQUENCE</scope>
    <source>
        <strain evidence="1">SOB77</strain>
    </source>
</reference>